<gene>
    <name evidence="6" type="ORF">LSAT_V11C400209140</name>
</gene>
<dbReference type="GO" id="GO:0015031">
    <property type="term" value="P:protein transport"/>
    <property type="evidence" value="ECO:0007669"/>
    <property type="project" value="UniProtKB-KW"/>
</dbReference>
<dbReference type="GO" id="GO:0030906">
    <property type="term" value="C:retromer, cargo-selective complex"/>
    <property type="evidence" value="ECO:0007669"/>
    <property type="project" value="InterPro"/>
</dbReference>
<dbReference type="PANTHER" id="PTHR11099">
    <property type="entry name" value="VACUOLAR SORTING PROTEIN 35"/>
    <property type="match status" value="1"/>
</dbReference>
<comment type="similarity">
    <text evidence="2">Belongs to the VPS35 family.</text>
</comment>
<comment type="subcellular location">
    <subcellularLocation>
        <location evidence="1">Membrane</location>
        <topology evidence="1">Peripheral membrane protein</topology>
    </subcellularLocation>
</comment>
<dbReference type="EMBL" id="NBSK02000004">
    <property type="protein sequence ID" value="KAJ0213545.1"/>
    <property type="molecule type" value="Genomic_DNA"/>
</dbReference>
<dbReference type="GO" id="GO:0042147">
    <property type="term" value="P:retrograde transport, endosome to Golgi"/>
    <property type="evidence" value="ECO:0007669"/>
    <property type="project" value="InterPro"/>
</dbReference>
<evidence type="ECO:0000313" key="6">
    <source>
        <dbReference type="EMBL" id="KAJ0213545.1"/>
    </source>
</evidence>
<keyword evidence="4" id="KW-0653">Protein transport</keyword>
<dbReference type="PANTHER" id="PTHR11099:SF6">
    <property type="entry name" value="VACUOLAR PROTEIN SORTING-ASSOCIATED PROTEIN 35B"/>
    <property type="match status" value="1"/>
</dbReference>
<dbReference type="GO" id="GO:0005829">
    <property type="term" value="C:cytosol"/>
    <property type="evidence" value="ECO:0007669"/>
    <property type="project" value="GOC"/>
</dbReference>
<protein>
    <submittedName>
        <fullName evidence="6">Uncharacterized protein</fullName>
    </submittedName>
</protein>
<proteinExistence type="inferred from homology"/>
<evidence type="ECO:0000256" key="3">
    <source>
        <dbReference type="ARBA" id="ARBA00022448"/>
    </source>
</evidence>
<accession>A0A9R1VVX5</accession>
<keyword evidence="7" id="KW-1185">Reference proteome</keyword>
<comment type="caution">
    <text evidence="6">The sequence shown here is derived from an EMBL/GenBank/DDBJ whole genome shotgun (WGS) entry which is preliminary data.</text>
</comment>
<organism evidence="6 7">
    <name type="scientific">Lactuca sativa</name>
    <name type="common">Garden lettuce</name>
    <dbReference type="NCBI Taxonomy" id="4236"/>
    <lineage>
        <taxon>Eukaryota</taxon>
        <taxon>Viridiplantae</taxon>
        <taxon>Streptophyta</taxon>
        <taxon>Embryophyta</taxon>
        <taxon>Tracheophyta</taxon>
        <taxon>Spermatophyta</taxon>
        <taxon>Magnoliopsida</taxon>
        <taxon>eudicotyledons</taxon>
        <taxon>Gunneridae</taxon>
        <taxon>Pentapetalae</taxon>
        <taxon>asterids</taxon>
        <taxon>campanulids</taxon>
        <taxon>Asterales</taxon>
        <taxon>Asteraceae</taxon>
        <taxon>Cichorioideae</taxon>
        <taxon>Cichorieae</taxon>
        <taxon>Lactucinae</taxon>
        <taxon>Lactuca</taxon>
    </lineage>
</organism>
<evidence type="ECO:0000256" key="5">
    <source>
        <dbReference type="ARBA" id="ARBA00023136"/>
    </source>
</evidence>
<reference evidence="6 7" key="1">
    <citation type="journal article" date="2017" name="Nat. Commun.">
        <title>Genome assembly with in vitro proximity ligation data and whole-genome triplication in lettuce.</title>
        <authorList>
            <person name="Reyes-Chin-Wo S."/>
            <person name="Wang Z."/>
            <person name="Yang X."/>
            <person name="Kozik A."/>
            <person name="Arikit S."/>
            <person name="Song C."/>
            <person name="Xia L."/>
            <person name="Froenicke L."/>
            <person name="Lavelle D.O."/>
            <person name="Truco M.J."/>
            <person name="Xia R."/>
            <person name="Zhu S."/>
            <person name="Xu C."/>
            <person name="Xu H."/>
            <person name="Xu X."/>
            <person name="Cox K."/>
            <person name="Korf I."/>
            <person name="Meyers B.C."/>
            <person name="Michelmore R.W."/>
        </authorList>
    </citation>
    <scope>NUCLEOTIDE SEQUENCE [LARGE SCALE GENOMIC DNA]</scope>
    <source>
        <strain evidence="7">cv. Salinas</strain>
        <tissue evidence="6">Seedlings</tissue>
    </source>
</reference>
<keyword evidence="3" id="KW-0813">Transport</keyword>
<dbReference type="Pfam" id="PF03635">
    <property type="entry name" value="Vps35"/>
    <property type="match status" value="1"/>
</dbReference>
<dbReference type="InterPro" id="IPR042491">
    <property type="entry name" value="Vps35_C"/>
</dbReference>
<dbReference type="AlphaFoldDB" id="A0A9R1VVX5"/>
<evidence type="ECO:0000256" key="1">
    <source>
        <dbReference type="ARBA" id="ARBA00004170"/>
    </source>
</evidence>
<keyword evidence="5" id="KW-0472">Membrane</keyword>
<name>A0A9R1VVX5_LACSA</name>
<dbReference type="Gene3D" id="1.25.40.660">
    <property type="entry name" value="Vacuolar protein sorting-associated protein 35, helical subcomplex Vps35-C"/>
    <property type="match status" value="1"/>
</dbReference>
<evidence type="ECO:0000313" key="7">
    <source>
        <dbReference type="Proteomes" id="UP000235145"/>
    </source>
</evidence>
<dbReference type="InterPro" id="IPR005378">
    <property type="entry name" value="Vps35"/>
</dbReference>
<sequence>MLQPHRKRISPIWRNSRCISNLGGDIAIIEALSYVPAPANALRLYLQSVEAANSCDLERVAYEFFTQAFVLYEEEIALIDDHHLKHGGRWSWDCFLRRAVMNRC</sequence>
<evidence type="ECO:0000256" key="2">
    <source>
        <dbReference type="ARBA" id="ARBA00006536"/>
    </source>
</evidence>
<evidence type="ECO:0000256" key="4">
    <source>
        <dbReference type="ARBA" id="ARBA00022927"/>
    </source>
</evidence>
<dbReference type="Proteomes" id="UP000235145">
    <property type="component" value="Unassembled WGS sequence"/>
</dbReference>